<reference evidence="3" key="1">
    <citation type="journal article" date="2023" name="Plants (Basel)">
        <title>Genomic Analysis of Leptolyngbya boryana CZ1 Reveals Efficient Carbon Fixation Modules.</title>
        <authorList>
            <person name="Bai X."/>
            <person name="Wang H."/>
            <person name="Cheng W."/>
            <person name="Wang J."/>
            <person name="Ma M."/>
            <person name="Hu H."/>
            <person name="Song Z."/>
            <person name="Ma H."/>
            <person name="Fan Y."/>
            <person name="Du C."/>
            <person name="Xu J."/>
        </authorList>
    </citation>
    <scope>NUCLEOTIDE SEQUENCE</scope>
    <source>
        <strain evidence="3">CZ1</strain>
    </source>
</reference>
<dbReference type="Pfam" id="PF02452">
    <property type="entry name" value="PemK_toxin"/>
    <property type="match status" value="1"/>
</dbReference>
<proteinExistence type="inferred from homology"/>
<dbReference type="EMBL" id="CP130144">
    <property type="protein sequence ID" value="WNZ44859.1"/>
    <property type="molecule type" value="Genomic_DNA"/>
</dbReference>
<dbReference type="SUPFAM" id="SSF50118">
    <property type="entry name" value="Cell growth inhibitor/plasmid maintenance toxic component"/>
    <property type="match status" value="1"/>
</dbReference>
<organism evidence="3">
    <name type="scientific">Leptolyngbya boryana CZ1</name>
    <dbReference type="NCBI Taxonomy" id="3060204"/>
    <lineage>
        <taxon>Bacteria</taxon>
        <taxon>Bacillati</taxon>
        <taxon>Cyanobacteriota</taxon>
        <taxon>Cyanophyceae</taxon>
        <taxon>Leptolyngbyales</taxon>
        <taxon>Leptolyngbyaceae</taxon>
        <taxon>Leptolyngbya group</taxon>
        <taxon>Leptolyngbya</taxon>
    </lineage>
</organism>
<accession>A0AA97APG6</accession>
<keyword evidence="2" id="KW-1277">Toxin-antitoxin system</keyword>
<gene>
    <name evidence="3" type="ORF">Q2T42_23990</name>
</gene>
<protein>
    <submittedName>
        <fullName evidence="3">Type II toxin-antitoxin system PemK/MazF family toxin</fullName>
    </submittedName>
</protein>
<sequence length="112" mass="12730">MKHRIVLIEFPYDDLSASKIRPAYCLTDPIGENRHLIFALITSRIPAMLLDSDLVLDLSHPDFVMSGLRKPSTLRLNHLITLRRSMVQRRLGELSLQTHAVLVEKLCSLLNG</sequence>
<evidence type="ECO:0000256" key="1">
    <source>
        <dbReference type="ARBA" id="ARBA00007521"/>
    </source>
</evidence>
<dbReference type="InterPro" id="IPR003477">
    <property type="entry name" value="PemK-like"/>
</dbReference>
<dbReference type="GO" id="GO:0003677">
    <property type="term" value="F:DNA binding"/>
    <property type="evidence" value="ECO:0007669"/>
    <property type="project" value="InterPro"/>
</dbReference>
<evidence type="ECO:0000256" key="2">
    <source>
        <dbReference type="ARBA" id="ARBA00022649"/>
    </source>
</evidence>
<dbReference type="Gene3D" id="2.30.30.110">
    <property type="match status" value="1"/>
</dbReference>
<reference evidence="3" key="2">
    <citation type="submission" date="2023-07" db="EMBL/GenBank/DDBJ databases">
        <authorList>
            <person name="Bai X.-H."/>
            <person name="Wang H.-H."/>
            <person name="Wang J."/>
            <person name="Ma M.-Y."/>
            <person name="Hu H.-H."/>
            <person name="Song Z.-L."/>
            <person name="Ma H.-G."/>
            <person name="Fan Y."/>
            <person name="Du C.-Y."/>
            <person name="Xu J.-C."/>
        </authorList>
    </citation>
    <scope>NUCLEOTIDE SEQUENCE</scope>
    <source>
        <strain evidence="3">CZ1</strain>
    </source>
</reference>
<dbReference type="AlphaFoldDB" id="A0AA97APG6"/>
<name>A0AA97APG6_LEPBY</name>
<comment type="similarity">
    <text evidence="1">Belongs to the PemK/MazF family.</text>
</comment>
<dbReference type="RefSeq" id="WP_287453186.1">
    <property type="nucleotide sequence ID" value="NZ_CP130144.1"/>
</dbReference>
<dbReference type="InterPro" id="IPR011067">
    <property type="entry name" value="Plasmid_toxin/cell-grow_inhib"/>
</dbReference>
<evidence type="ECO:0000313" key="3">
    <source>
        <dbReference type="EMBL" id="WNZ44859.1"/>
    </source>
</evidence>